<evidence type="ECO:0000256" key="1">
    <source>
        <dbReference type="ARBA" id="ARBA00001933"/>
    </source>
</evidence>
<dbReference type="STRING" id="1220554.GCA_001552135_05340"/>
<keyword evidence="2" id="KW-0663">Pyridoxal phosphate</keyword>
<dbReference type="Gene3D" id="3.40.640.10">
    <property type="entry name" value="Type I PLP-dependent aspartate aminotransferase-like (Major domain)"/>
    <property type="match status" value="1"/>
</dbReference>
<gene>
    <name evidence="5" type="ORF">FXF69_37105</name>
</gene>
<dbReference type="PANTHER" id="PTHR42885:SF1">
    <property type="entry name" value="THREONINE-PHOSPHATE DECARBOXYLASE"/>
    <property type="match status" value="1"/>
</dbReference>
<accession>A0A5D0NAC2</accession>
<evidence type="ECO:0000256" key="2">
    <source>
        <dbReference type="ARBA" id="ARBA00022898"/>
    </source>
</evidence>
<proteinExistence type="inferred from homology"/>
<dbReference type="PANTHER" id="PTHR42885">
    <property type="entry name" value="HISTIDINOL-PHOSPHATE AMINOTRANSFERASE-RELATED"/>
    <property type="match status" value="1"/>
</dbReference>
<dbReference type="GO" id="GO:0008483">
    <property type="term" value="F:transaminase activity"/>
    <property type="evidence" value="ECO:0007669"/>
    <property type="project" value="UniProtKB-KW"/>
</dbReference>
<dbReference type="GO" id="GO:0030170">
    <property type="term" value="F:pyridoxal phosphate binding"/>
    <property type="evidence" value="ECO:0007669"/>
    <property type="project" value="InterPro"/>
</dbReference>
<dbReference type="PROSITE" id="PS00105">
    <property type="entry name" value="AA_TRANSFER_CLASS_1"/>
    <property type="match status" value="1"/>
</dbReference>
<name>A0A5D0NAC2_9ACTN</name>
<dbReference type="NCBIfam" id="NF005915">
    <property type="entry name" value="PRK07908.1"/>
    <property type="match status" value="1"/>
</dbReference>
<comment type="cofactor">
    <cofactor evidence="1 3">
        <name>pyridoxal 5'-phosphate</name>
        <dbReference type="ChEBI" id="CHEBI:597326"/>
    </cofactor>
</comment>
<evidence type="ECO:0000256" key="3">
    <source>
        <dbReference type="RuleBase" id="RU000481"/>
    </source>
</evidence>
<dbReference type="Pfam" id="PF00155">
    <property type="entry name" value="Aminotran_1_2"/>
    <property type="match status" value="1"/>
</dbReference>
<dbReference type="EMBL" id="VSFG01000011">
    <property type="protein sequence ID" value="TYB41135.1"/>
    <property type="molecule type" value="Genomic_DNA"/>
</dbReference>
<dbReference type="InterPro" id="IPR004838">
    <property type="entry name" value="NHTrfase_class1_PyrdxlP-BS"/>
</dbReference>
<dbReference type="AlphaFoldDB" id="A0A5D0NAC2"/>
<keyword evidence="3" id="KW-0808">Transferase</keyword>
<dbReference type="InterPro" id="IPR015421">
    <property type="entry name" value="PyrdxlP-dep_Trfase_major"/>
</dbReference>
<dbReference type="InterPro" id="IPR015422">
    <property type="entry name" value="PyrdxlP-dep_Trfase_small"/>
</dbReference>
<evidence type="ECO:0000259" key="4">
    <source>
        <dbReference type="Pfam" id="PF00155"/>
    </source>
</evidence>
<keyword evidence="6" id="KW-1185">Reference proteome</keyword>
<dbReference type="Gene3D" id="3.90.1150.10">
    <property type="entry name" value="Aspartate Aminotransferase, domain 1"/>
    <property type="match status" value="1"/>
</dbReference>
<dbReference type="GO" id="GO:0016829">
    <property type="term" value="F:lyase activity"/>
    <property type="evidence" value="ECO:0007669"/>
    <property type="project" value="UniProtKB-KW"/>
</dbReference>
<keyword evidence="5" id="KW-0456">Lyase</keyword>
<keyword evidence="3" id="KW-0032">Aminotransferase</keyword>
<dbReference type="EC" id="2.6.1.-" evidence="3"/>
<comment type="similarity">
    <text evidence="3">Belongs to the class-I pyridoxal-phosphate-dependent aminotransferase family.</text>
</comment>
<dbReference type="SUPFAM" id="SSF53383">
    <property type="entry name" value="PLP-dependent transferases"/>
    <property type="match status" value="1"/>
</dbReference>
<dbReference type="InterPro" id="IPR004839">
    <property type="entry name" value="Aminotransferase_I/II_large"/>
</dbReference>
<dbReference type="Proteomes" id="UP000323380">
    <property type="component" value="Unassembled WGS sequence"/>
</dbReference>
<evidence type="ECO:0000313" key="6">
    <source>
        <dbReference type="Proteomes" id="UP000323380"/>
    </source>
</evidence>
<sequence length="341" mass="35974">MTRPLDVDLRHHGDAEVGDGLADFAVNVRTGTPPAWLAERIRASVADLAAYPDPRAARRAVARRHGRAPGEVLLTAGAAEAFVLLARVLAPRRAAVVHPQFTEPEAALRAAGHAVRRVVLGKDFTLDPADVPADADLVVIGNPTNPTSVLHPADAVASLARPGRTVVVDEAFMDCVPGEPESLAGRLPAGIAVIRSLTKTWGLAGLRAGYVLADPALVARLADAQPLWAVSTPALVAIEACSAPEAVAEAEAWAAELAAERDRLAVELAARGLYVVPEARASFLCLRVPDALGIRALLRQRGYAVRRGDTFPGLGPDWLRITVRDRASNDVLLETLGELGI</sequence>
<organism evidence="5 6">
    <name type="scientific">Actinomadura chibensis</name>
    <dbReference type="NCBI Taxonomy" id="392828"/>
    <lineage>
        <taxon>Bacteria</taxon>
        <taxon>Bacillati</taxon>
        <taxon>Actinomycetota</taxon>
        <taxon>Actinomycetes</taxon>
        <taxon>Streptosporangiales</taxon>
        <taxon>Thermomonosporaceae</taxon>
        <taxon>Actinomadura</taxon>
    </lineage>
</organism>
<comment type="caution">
    <text evidence="5">The sequence shown here is derived from an EMBL/GenBank/DDBJ whole genome shotgun (WGS) entry which is preliminary data.</text>
</comment>
<feature type="domain" description="Aminotransferase class I/classII large" evidence="4">
    <location>
        <begin position="29"/>
        <end position="336"/>
    </location>
</feature>
<dbReference type="RefSeq" id="WP_067896977.1">
    <property type="nucleotide sequence ID" value="NZ_VSFG01000011.1"/>
</dbReference>
<evidence type="ECO:0000313" key="5">
    <source>
        <dbReference type="EMBL" id="TYB41135.1"/>
    </source>
</evidence>
<reference evidence="5 6" key="1">
    <citation type="submission" date="2019-08" db="EMBL/GenBank/DDBJ databases">
        <title>Actinomadura sp. nov. CYP1-5 isolated from mountain soil.</title>
        <authorList>
            <person name="Songsumanus A."/>
            <person name="Kuncharoen N."/>
            <person name="Kudo T."/>
            <person name="Yuki M."/>
            <person name="Igarashi Y."/>
            <person name="Tanasupawat S."/>
        </authorList>
    </citation>
    <scope>NUCLEOTIDE SEQUENCE [LARGE SCALE GENOMIC DNA]</scope>
    <source>
        <strain evidence="5 6">JCM 14158</strain>
    </source>
</reference>
<dbReference type="CDD" id="cd00609">
    <property type="entry name" value="AAT_like"/>
    <property type="match status" value="1"/>
</dbReference>
<protein>
    <recommendedName>
        <fullName evidence="3">Aminotransferase</fullName>
        <ecNumber evidence="3">2.6.1.-</ecNumber>
    </recommendedName>
</protein>
<dbReference type="InterPro" id="IPR015424">
    <property type="entry name" value="PyrdxlP-dep_Trfase"/>
</dbReference>